<dbReference type="EMBL" id="CM042020">
    <property type="protein sequence ID" value="KAI3821255.1"/>
    <property type="molecule type" value="Genomic_DNA"/>
</dbReference>
<keyword evidence="2" id="KW-1185">Reference proteome</keyword>
<evidence type="ECO:0000313" key="2">
    <source>
        <dbReference type="Proteomes" id="UP001056120"/>
    </source>
</evidence>
<protein>
    <submittedName>
        <fullName evidence="1">Uncharacterized protein</fullName>
    </submittedName>
</protein>
<proteinExistence type="predicted"/>
<gene>
    <name evidence="1" type="ORF">L1987_08818</name>
</gene>
<dbReference type="Proteomes" id="UP001056120">
    <property type="component" value="Linkage Group LG03"/>
</dbReference>
<evidence type="ECO:0000313" key="1">
    <source>
        <dbReference type="EMBL" id="KAI3821255.1"/>
    </source>
</evidence>
<name>A0ACB9JNV3_9ASTR</name>
<reference evidence="2" key="1">
    <citation type="journal article" date="2022" name="Mol. Ecol. Resour.">
        <title>The genomes of chicory, endive, great burdock and yacon provide insights into Asteraceae palaeo-polyploidization history and plant inulin production.</title>
        <authorList>
            <person name="Fan W."/>
            <person name="Wang S."/>
            <person name="Wang H."/>
            <person name="Wang A."/>
            <person name="Jiang F."/>
            <person name="Liu H."/>
            <person name="Zhao H."/>
            <person name="Xu D."/>
            <person name="Zhang Y."/>
        </authorList>
    </citation>
    <scope>NUCLEOTIDE SEQUENCE [LARGE SCALE GENOMIC DNA]</scope>
    <source>
        <strain evidence="2">cv. Yunnan</strain>
    </source>
</reference>
<comment type="caution">
    <text evidence="1">The sequence shown here is derived from an EMBL/GenBank/DDBJ whole genome shotgun (WGS) entry which is preliminary data.</text>
</comment>
<reference evidence="1 2" key="2">
    <citation type="journal article" date="2022" name="Mol. Ecol. Resour.">
        <title>The genomes of chicory, endive, great burdock and yacon provide insights into Asteraceae paleo-polyploidization history and plant inulin production.</title>
        <authorList>
            <person name="Fan W."/>
            <person name="Wang S."/>
            <person name="Wang H."/>
            <person name="Wang A."/>
            <person name="Jiang F."/>
            <person name="Liu H."/>
            <person name="Zhao H."/>
            <person name="Xu D."/>
            <person name="Zhang Y."/>
        </authorList>
    </citation>
    <scope>NUCLEOTIDE SEQUENCE [LARGE SCALE GENOMIC DNA]</scope>
    <source>
        <strain evidence="2">cv. Yunnan</strain>
        <tissue evidence="1">Leaves</tissue>
    </source>
</reference>
<organism evidence="1 2">
    <name type="scientific">Smallanthus sonchifolius</name>
    <dbReference type="NCBI Taxonomy" id="185202"/>
    <lineage>
        <taxon>Eukaryota</taxon>
        <taxon>Viridiplantae</taxon>
        <taxon>Streptophyta</taxon>
        <taxon>Embryophyta</taxon>
        <taxon>Tracheophyta</taxon>
        <taxon>Spermatophyta</taxon>
        <taxon>Magnoliopsida</taxon>
        <taxon>eudicotyledons</taxon>
        <taxon>Gunneridae</taxon>
        <taxon>Pentapetalae</taxon>
        <taxon>asterids</taxon>
        <taxon>campanulids</taxon>
        <taxon>Asterales</taxon>
        <taxon>Asteraceae</taxon>
        <taxon>Asteroideae</taxon>
        <taxon>Heliantheae alliance</taxon>
        <taxon>Millerieae</taxon>
        <taxon>Smallanthus</taxon>
    </lineage>
</organism>
<accession>A0ACB9JNV3</accession>
<sequence>MIKENIDDMFEDSNNKKEDEDINDSDSENQNIDLQNIDDFIKKVEYTTAEGDKIDEFDDINLDLDSSVEVVKDITETDKFTPESQPLASSTTEENICKTQLVEARSSKLVTELYPKSRN</sequence>